<evidence type="ECO:0000313" key="3">
    <source>
        <dbReference type="Proteomes" id="UP000825381"/>
    </source>
</evidence>
<name>A0ABX8VDG8_9FLAO</name>
<organism evidence="2 3">
    <name type="scientific">Flavobacterium litorale</name>
    <dbReference type="NCBI Taxonomy" id="2856519"/>
    <lineage>
        <taxon>Bacteria</taxon>
        <taxon>Pseudomonadati</taxon>
        <taxon>Bacteroidota</taxon>
        <taxon>Flavobacteriia</taxon>
        <taxon>Flavobacteriales</taxon>
        <taxon>Flavobacteriaceae</taxon>
        <taxon>Flavobacterium</taxon>
    </lineage>
</organism>
<gene>
    <name evidence="2" type="ORF">K1I41_02030</name>
</gene>
<dbReference type="InterPro" id="IPR029044">
    <property type="entry name" value="Nucleotide-diphossugar_trans"/>
</dbReference>
<proteinExistence type="predicted"/>
<dbReference type="SUPFAM" id="SSF53448">
    <property type="entry name" value="Nucleotide-diphospho-sugar transferases"/>
    <property type="match status" value="1"/>
</dbReference>
<sequence length="636" mass="71035">MEKNITKQSYNTVAITVYAETAQIANAIANTMEAHQIADTGNAIAFNFKSFDITTGLNKKNRPANDKLVLIAVTTTEDDAVKKLVNELSHKETNYAIVNGNEANLTAKGSEIMSNLKQAIALGLTVKDYADIHNRGIGLDKVAAQLNNFKTGISKIVLKKPAVINDGIFKLPKASAEEYAAYFERKKNNFKLTKFVPASGAASRMFKFLNEFMVNFDPENDTINAYINRKNDTALNTFLVGLEKFPFYNTIMDVIKQNPNYNEWSKSTRSYNFIKTMLQDEQFDFANKPKGILPFHQCDNYVATPVCEHLTESVTYAESGKKSNVHFTISEEHLDGFLDAITAARESVEKESGTAIDFSFSYQHKKTDTIAVAMDNVPFREADGTILFRPGGHGALIENLNNLEADIVFVKNIDNVSNNNLETISLYKKALAGGLIELQEQVFIYLERIDEGDVNENEVNEIFTFAKEQLAQHIPEDVSKFTHDNKVAYARDLLNRPIRVCGMVKNEGEPGGGPFWVEEEKGRLSLQIVESSQIDTENANQKAILSQSTHFNPVDLVCGLKNYKGEYFNLNEYVDEGTGFIVTKNRLGKDVKSYELPGLWNGAMAGWITVFAEVPLETFSPVKTVNDLLKPAHQPQ</sequence>
<feature type="domain" description="DUF4301" evidence="1">
    <location>
        <begin position="127"/>
        <end position="634"/>
    </location>
</feature>
<keyword evidence="3" id="KW-1185">Reference proteome</keyword>
<dbReference type="EMBL" id="CP080429">
    <property type="protein sequence ID" value="QYJ68681.1"/>
    <property type="molecule type" value="Genomic_DNA"/>
</dbReference>
<dbReference type="InterPro" id="IPR025393">
    <property type="entry name" value="DUF4301"/>
</dbReference>
<dbReference type="Proteomes" id="UP000825381">
    <property type="component" value="Chromosome"/>
</dbReference>
<protein>
    <submittedName>
        <fullName evidence="2">DUF4301 family protein</fullName>
    </submittedName>
</protein>
<evidence type="ECO:0000313" key="2">
    <source>
        <dbReference type="EMBL" id="QYJ68681.1"/>
    </source>
</evidence>
<dbReference type="RefSeq" id="WP_220641021.1">
    <property type="nucleotide sequence ID" value="NZ_CP080429.1"/>
</dbReference>
<reference evidence="2 3" key="1">
    <citation type="submission" date="2021-07" db="EMBL/GenBank/DDBJ databases">
        <title>Flavobacterium WSW3-B6 sp.nov, isolated from seaweed.</title>
        <authorList>
            <person name="Muhammad N."/>
            <person name="Ho H."/>
            <person name="Lee Y.-J."/>
            <person name="Nguyen T."/>
            <person name="Ho J."/>
            <person name="Kim S.-G."/>
        </authorList>
    </citation>
    <scope>NUCLEOTIDE SEQUENCE [LARGE SCALE GENOMIC DNA]</scope>
    <source>
        <strain evidence="2 3">WSW3-B6</strain>
    </source>
</reference>
<evidence type="ECO:0000259" key="1">
    <source>
        <dbReference type="Pfam" id="PF14134"/>
    </source>
</evidence>
<dbReference type="Pfam" id="PF14134">
    <property type="entry name" value="DUF4301"/>
    <property type="match status" value="1"/>
</dbReference>
<accession>A0ABX8VDG8</accession>